<protein>
    <submittedName>
        <fullName evidence="2">MBL fold metallo-hydrolase</fullName>
    </submittedName>
</protein>
<dbReference type="EMBL" id="VDMB01000005">
    <property type="protein sequence ID" value="TYT75187.1"/>
    <property type="molecule type" value="Genomic_DNA"/>
</dbReference>
<comment type="caution">
    <text evidence="2">The sequence shown here is derived from an EMBL/GenBank/DDBJ whole genome shotgun (WGS) entry which is preliminary data.</text>
</comment>
<sequence length="272" mass="29495">MPFFCCDRKRCFRRGSKMKITILGSGTCVPRLERACSALLVEAEGVNILIDCGLGTIHRLLEAGKDPSDIDLLFLTHFHPDHTGELVSLLFSGKYAGKYGRKKSLTLVAGKGLSDFYQGLCGIYGEWVDLSGLLRIKELSLPGDSLWDFNGLKLSFAPACHRPESLAIGVESCGRKMVFTGDTDVCPNLVSFAKGAELFICEAAMPDDMKVPGHLTPSLAGAMAEEAGVRHLVLTHFYPECDEVDMVATAGKTFHGPVTMAEDLMVMDLSSV</sequence>
<dbReference type="GO" id="GO:0042781">
    <property type="term" value="F:3'-tRNA processing endoribonuclease activity"/>
    <property type="evidence" value="ECO:0007669"/>
    <property type="project" value="TreeGrafter"/>
</dbReference>
<proteinExistence type="predicted"/>
<keyword evidence="2" id="KW-0378">Hydrolase</keyword>
<dbReference type="InterPro" id="IPR001279">
    <property type="entry name" value="Metallo-B-lactamas"/>
</dbReference>
<dbReference type="Pfam" id="PF23023">
    <property type="entry name" value="Anti-Pycsar_Apyc1"/>
    <property type="match status" value="1"/>
</dbReference>
<feature type="domain" description="Metallo-beta-lactamase" evidence="1">
    <location>
        <begin position="35"/>
        <end position="214"/>
    </location>
</feature>
<dbReference type="CDD" id="cd16272">
    <property type="entry name" value="RNaseZ_MBL-fold"/>
    <property type="match status" value="1"/>
</dbReference>
<dbReference type="Gene3D" id="3.60.15.10">
    <property type="entry name" value="Ribonuclease Z/Hydroxyacylglutathione hydrolase-like"/>
    <property type="match status" value="1"/>
</dbReference>
<evidence type="ECO:0000313" key="2">
    <source>
        <dbReference type="EMBL" id="TYT75187.1"/>
    </source>
</evidence>
<dbReference type="SUPFAM" id="SSF56281">
    <property type="entry name" value="Metallo-hydrolase/oxidoreductase"/>
    <property type="match status" value="1"/>
</dbReference>
<dbReference type="InterPro" id="IPR036866">
    <property type="entry name" value="RibonucZ/Hydroxyglut_hydro"/>
</dbReference>
<dbReference type="PANTHER" id="PTHR46018:SF2">
    <property type="entry name" value="ZINC PHOSPHODIESTERASE ELAC PROTEIN 1"/>
    <property type="match status" value="1"/>
</dbReference>
<evidence type="ECO:0000259" key="1">
    <source>
        <dbReference type="SMART" id="SM00849"/>
    </source>
</evidence>
<dbReference type="AlphaFoldDB" id="A0A5Q4VFN8"/>
<evidence type="ECO:0000313" key="3">
    <source>
        <dbReference type="Proteomes" id="UP000321899"/>
    </source>
</evidence>
<dbReference type="Proteomes" id="UP000321899">
    <property type="component" value="Unassembled WGS sequence"/>
</dbReference>
<keyword evidence="3" id="KW-1185">Reference proteome</keyword>
<dbReference type="SMART" id="SM00849">
    <property type="entry name" value="Lactamase_B"/>
    <property type="match status" value="1"/>
</dbReference>
<dbReference type="OrthoDB" id="9803916at2"/>
<dbReference type="PANTHER" id="PTHR46018">
    <property type="entry name" value="ZINC PHOSPHODIESTERASE ELAC PROTEIN 1"/>
    <property type="match status" value="1"/>
</dbReference>
<accession>A0A5Q4VFN8</accession>
<reference evidence="2 3" key="1">
    <citation type="submission" date="2019-06" db="EMBL/GenBank/DDBJ databases">
        <title>Desulfobotulus mexicanus sp. nov., a novel sulfate-reducing bacterium isolated from the sediment of an alkaline crater lake in Mexico.</title>
        <authorList>
            <person name="Hirschler-Rea A."/>
        </authorList>
    </citation>
    <scope>NUCLEOTIDE SEQUENCE [LARGE SCALE GENOMIC DNA]</scope>
    <source>
        <strain evidence="2 3">PAR22N</strain>
    </source>
</reference>
<name>A0A5Q4VFN8_9BACT</name>
<organism evidence="2 3">
    <name type="scientific">Desulfobotulus mexicanus</name>
    <dbReference type="NCBI Taxonomy" id="2586642"/>
    <lineage>
        <taxon>Bacteria</taxon>
        <taxon>Pseudomonadati</taxon>
        <taxon>Thermodesulfobacteriota</taxon>
        <taxon>Desulfobacteria</taxon>
        <taxon>Desulfobacterales</taxon>
        <taxon>Desulfobacteraceae</taxon>
        <taxon>Desulfobotulus</taxon>
    </lineage>
</organism>
<gene>
    <name evidence="2" type="ORF">FIM25_05605</name>
</gene>